<dbReference type="CDD" id="cd00198">
    <property type="entry name" value="vWFA"/>
    <property type="match status" value="1"/>
</dbReference>
<comment type="caution">
    <text evidence="3">The sequence shown here is derived from an EMBL/GenBank/DDBJ whole genome shotgun (WGS) entry which is preliminary data.</text>
</comment>
<gene>
    <name evidence="3" type="ORF">IDH45_29105</name>
</gene>
<name>A0A927CHI9_9BACL</name>
<feature type="domain" description="VWFA" evidence="2">
    <location>
        <begin position="1"/>
        <end position="86"/>
    </location>
</feature>
<dbReference type="RefSeq" id="WP_190931669.1">
    <property type="nucleotide sequence ID" value="NZ_JACXJA010000051.1"/>
</dbReference>
<dbReference type="Pfam" id="PF13519">
    <property type="entry name" value="VWA_2"/>
    <property type="match status" value="1"/>
</dbReference>
<evidence type="ECO:0000313" key="4">
    <source>
        <dbReference type="Proteomes" id="UP000639396"/>
    </source>
</evidence>
<keyword evidence="4" id="KW-1185">Reference proteome</keyword>
<dbReference type="EMBL" id="JACXJA010000051">
    <property type="protein sequence ID" value="MBD2866051.1"/>
    <property type="molecule type" value="Genomic_DNA"/>
</dbReference>
<evidence type="ECO:0000313" key="3">
    <source>
        <dbReference type="EMBL" id="MBD2866051.1"/>
    </source>
</evidence>
<accession>A0A927CHI9</accession>
<dbReference type="InterPro" id="IPR002035">
    <property type="entry name" value="VWF_A"/>
</dbReference>
<dbReference type="AlphaFoldDB" id="A0A927CHI9"/>
<evidence type="ECO:0000256" key="1">
    <source>
        <dbReference type="SAM" id="MobiDB-lite"/>
    </source>
</evidence>
<proteinExistence type="predicted"/>
<dbReference type="InterPro" id="IPR036465">
    <property type="entry name" value="vWFA_dom_sf"/>
</dbReference>
<protein>
    <submittedName>
        <fullName evidence="3">VWA domain-containing protein</fullName>
    </submittedName>
</protein>
<organism evidence="3 4">
    <name type="scientific">Paenibacillus oceani</name>
    <dbReference type="NCBI Taxonomy" id="2772510"/>
    <lineage>
        <taxon>Bacteria</taxon>
        <taxon>Bacillati</taxon>
        <taxon>Bacillota</taxon>
        <taxon>Bacilli</taxon>
        <taxon>Bacillales</taxon>
        <taxon>Paenibacillaceae</taxon>
        <taxon>Paenibacillus</taxon>
    </lineage>
</organism>
<dbReference type="Gene3D" id="3.40.50.410">
    <property type="entry name" value="von Willebrand factor, type A domain"/>
    <property type="match status" value="1"/>
</dbReference>
<evidence type="ECO:0000259" key="2">
    <source>
        <dbReference type="PROSITE" id="PS50234"/>
    </source>
</evidence>
<dbReference type="SUPFAM" id="SSF53300">
    <property type="entry name" value="vWA-like"/>
    <property type="match status" value="2"/>
</dbReference>
<dbReference type="Proteomes" id="UP000639396">
    <property type="component" value="Unassembled WGS sequence"/>
</dbReference>
<reference evidence="3" key="1">
    <citation type="submission" date="2020-09" db="EMBL/GenBank/DDBJ databases">
        <title>A novel bacterium of genus Paenibacillus, isolated from South China Sea.</title>
        <authorList>
            <person name="Huang H."/>
            <person name="Mo K."/>
            <person name="Hu Y."/>
        </authorList>
    </citation>
    <scope>NUCLEOTIDE SEQUENCE</scope>
    <source>
        <strain evidence="3">IB182363</strain>
    </source>
</reference>
<dbReference type="PROSITE" id="PS50234">
    <property type="entry name" value="VWFA"/>
    <property type="match status" value="1"/>
</dbReference>
<feature type="region of interest" description="Disordered" evidence="1">
    <location>
        <begin position="229"/>
        <end position="253"/>
    </location>
</feature>
<sequence length="253" mass="27074">MKQILLITDGCSNSGVSPVVAAAQARSRGLVVNVVGVIDEGDIGERGAAEIAEIAEAGGGMSRIVPLRALAETVQMMTRKTVVQTIHQAVQREIRHIMGPEAALEKLPPERRGPIVRVIDDLSETSPLRVALLIDTSASMRPKLKAAQDACRDLLASLRARKGRSEMAVLNFPGCSEADVLMEWTADLAKIGDLFYNLNMKGTTPTGPALVKAARYILDYGTADRTAVPEDRREAGRAARASGGDGVWSDYIV</sequence>